<name>I1XJH2_METNJ</name>
<feature type="transmembrane region" description="Helical" evidence="1">
    <location>
        <begin position="6"/>
        <end position="30"/>
    </location>
</feature>
<keyword evidence="1" id="KW-1133">Transmembrane helix</keyword>
<dbReference type="RefSeq" id="WP_014706913.1">
    <property type="nucleotide sequence ID" value="NC_017857.3"/>
</dbReference>
<dbReference type="OrthoDB" id="5609243at2"/>
<dbReference type="EMBL" id="CP003390">
    <property type="protein sequence ID" value="AFI84541.1"/>
    <property type="molecule type" value="Genomic_DNA"/>
</dbReference>
<dbReference type="AlphaFoldDB" id="I1XJH2"/>
<evidence type="ECO:0000313" key="3">
    <source>
        <dbReference type="Proteomes" id="UP000009144"/>
    </source>
</evidence>
<evidence type="ECO:0000313" key="2">
    <source>
        <dbReference type="EMBL" id="AFI84541.1"/>
    </source>
</evidence>
<keyword evidence="1" id="KW-0472">Membrane</keyword>
<dbReference type="HOGENOM" id="CLU_2260445_0_0_6"/>
<evidence type="ECO:0000256" key="1">
    <source>
        <dbReference type="SAM" id="Phobius"/>
    </source>
</evidence>
<accession>I1XJH2</accession>
<reference evidence="2 3" key="1">
    <citation type="journal article" date="2012" name="J. Bacteriol.">
        <title>Complete genome sequences of Methylophaga sp. strain JAM1 and Methylophaga sp. strain JAM7.</title>
        <authorList>
            <person name="Villeneuve C."/>
            <person name="Martineau C."/>
            <person name="Mauffrey F."/>
            <person name="Villemur R."/>
        </authorList>
    </citation>
    <scope>NUCLEOTIDE SEQUENCE [LARGE SCALE GENOMIC DNA]</scope>
    <source>
        <strain evidence="2 3">JAM1</strain>
    </source>
</reference>
<dbReference type="Proteomes" id="UP000009144">
    <property type="component" value="Chromosome"/>
</dbReference>
<protein>
    <submittedName>
        <fullName evidence="2">Uncharacterized protein</fullName>
    </submittedName>
</protein>
<dbReference type="STRING" id="754476.Q7A_1719"/>
<feature type="transmembrane region" description="Helical" evidence="1">
    <location>
        <begin position="68"/>
        <end position="85"/>
    </location>
</feature>
<keyword evidence="1" id="KW-0812">Transmembrane</keyword>
<dbReference type="KEGG" id="mej:Q7A_1719"/>
<gene>
    <name evidence="2" type="ordered locus">Q7A_1719</name>
</gene>
<dbReference type="PATRIC" id="fig|754476.3.peg.1698"/>
<keyword evidence="3" id="KW-1185">Reference proteome</keyword>
<feature type="transmembrane region" description="Helical" evidence="1">
    <location>
        <begin position="42"/>
        <end position="62"/>
    </location>
</feature>
<proteinExistence type="predicted"/>
<reference evidence="2 3" key="2">
    <citation type="journal article" date="2013" name="Int. J. Syst. Evol. Microbiol.">
        <title>Methylophaga nitratireducenticrescens sp. nov. and Methylophaga frappieri sp. nov., isolated from the biofilm of the methanol-fed denitrification system treating the seawater at the Montreal Biodome.</title>
        <authorList>
            <person name="Villeneuve C."/>
            <person name="Martineau C."/>
            <person name="Mauffrey F."/>
            <person name="Villemur R."/>
        </authorList>
    </citation>
    <scope>NUCLEOTIDE SEQUENCE [LARGE SCALE GENOMIC DNA]</scope>
    <source>
        <strain evidence="2 3">JAM1</strain>
    </source>
</reference>
<sequence>MDRFSTFGIILLLILAIVGGYMTGLFAGYLFDLGKRHLGKTLTVILNLVFYVVPAWALLGIASEDGLLFFYLLLLVFYFLGIRDSKYPAVKNDKPDKNYEPYD</sequence>
<organism evidence="2 3">
    <name type="scientific">Methylophaga nitratireducenticrescens</name>
    <dbReference type="NCBI Taxonomy" id="754476"/>
    <lineage>
        <taxon>Bacteria</taxon>
        <taxon>Pseudomonadati</taxon>
        <taxon>Pseudomonadota</taxon>
        <taxon>Gammaproteobacteria</taxon>
        <taxon>Thiotrichales</taxon>
        <taxon>Piscirickettsiaceae</taxon>
        <taxon>Methylophaga</taxon>
    </lineage>
</organism>